<dbReference type="Pfam" id="PF00406">
    <property type="entry name" value="ADK"/>
    <property type="match status" value="1"/>
</dbReference>
<dbReference type="InterPro" id="IPR036193">
    <property type="entry name" value="ADK_active_lid_dom_sf"/>
</dbReference>
<feature type="binding site" evidence="5">
    <location>
        <position position="131"/>
    </location>
    <ligand>
        <name>Zn(2+)</name>
        <dbReference type="ChEBI" id="CHEBI:29105"/>
        <note>structural</note>
    </ligand>
</feature>
<comment type="caution">
    <text evidence="5">Lacks conserved residue(s) required for the propagation of feature annotation.</text>
</comment>
<evidence type="ECO:0000313" key="9">
    <source>
        <dbReference type="EMBL" id="KUK76997.1"/>
    </source>
</evidence>
<dbReference type="Proteomes" id="UP000053904">
    <property type="component" value="Unassembled WGS sequence"/>
</dbReference>
<name>A0A101HHI9_9BACT</name>
<comment type="function">
    <text evidence="5">Catalyzes the reversible transfer of the terminal phosphate group between ATP and AMP. Plays an important role in cellular energy homeostasis and in adenine nucleotide metabolism.</text>
</comment>
<dbReference type="SUPFAM" id="SSF57774">
    <property type="entry name" value="Microbial and mitochondrial ADK, insert 'zinc finger' domain"/>
    <property type="match status" value="1"/>
</dbReference>
<keyword evidence="4 5" id="KW-0418">Kinase</keyword>
<dbReference type="InterPro" id="IPR007862">
    <property type="entry name" value="Adenylate_kinase_lid-dom"/>
</dbReference>
<feature type="binding site" evidence="5">
    <location>
        <position position="32"/>
    </location>
    <ligand>
        <name>AMP</name>
        <dbReference type="ChEBI" id="CHEBI:456215"/>
    </ligand>
</feature>
<keyword evidence="3 5" id="KW-0547">Nucleotide-binding</keyword>
<evidence type="ECO:0000256" key="6">
    <source>
        <dbReference type="RuleBase" id="RU003330"/>
    </source>
</evidence>
<reference evidence="10" key="1">
    <citation type="journal article" date="2015" name="MBio">
        <title>Genome-Resolved Metagenomic Analysis Reveals Roles for Candidate Phyla and Other Microbial Community Members in Biogeochemical Transformations in Oil Reservoirs.</title>
        <authorList>
            <person name="Hu P."/>
            <person name="Tom L."/>
            <person name="Singh A."/>
            <person name="Thomas B.C."/>
            <person name="Baker B.J."/>
            <person name="Piceno Y.M."/>
            <person name="Andersen G.L."/>
            <person name="Banfield J.F."/>
        </authorList>
    </citation>
    <scope>NUCLEOTIDE SEQUENCE [LARGE SCALE GENOMIC DNA]</scope>
</reference>
<comment type="subcellular location">
    <subcellularLocation>
        <location evidence="5 7">Cytoplasm</location>
    </subcellularLocation>
</comment>
<evidence type="ECO:0000256" key="5">
    <source>
        <dbReference type="HAMAP-Rule" id="MF_00235"/>
    </source>
</evidence>
<gene>
    <name evidence="5" type="primary">adk</name>
    <name evidence="9" type="ORF">XD93_0599</name>
</gene>
<dbReference type="PRINTS" id="PR00094">
    <property type="entry name" value="ADENYLTKNASE"/>
</dbReference>
<sequence length="218" mass="25570">MKTILFHGASGSGKDTQVNLLVKNYNFENISTGEMFREMYSQGNLNAIKAHKYWSKGRWVPNELTYEMLNEWVKRFDKDKNWAFVAVVRDKGQIPLFEELLKNAERELDAVVYFKLSEASAVERLSLRWTCPHCGATYHEKYTPEKVKGYCDRCGTKLIQREDDTPERIKVRMKENERTIKPILDYYREKGLLIEIDAEPSIEEIHKEVVEKLKLNGE</sequence>
<keyword evidence="5" id="KW-0479">Metal-binding</keyword>
<dbReference type="CDD" id="cd01428">
    <property type="entry name" value="ADK"/>
    <property type="match status" value="1"/>
</dbReference>
<evidence type="ECO:0000256" key="7">
    <source>
        <dbReference type="RuleBase" id="RU003331"/>
    </source>
</evidence>
<evidence type="ECO:0000256" key="3">
    <source>
        <dbReference type="ARBA" id="ARBA00022741"/>
    </source>
</evidence>
<dbReference type="GO" id="GO:0005737">
    <property type="term" value="C:cytoplasm"/>
    <property type="evidence" value="ECO:0007669"/>
    <property type="project" value="UniProtKB-SubCell"/>
</dbReference>
<feature type="binding site" evidence="5">
    <location>
        <position position="37"/>
    </location>
    <ligand>
        <name>AMP</name>
        <dbReference type="ChEBI" id="CHEBI:456215"/>
    </ligand>
</feature>
<dbReference type="InterPro" id="IPR000850">
    <property type="entry name" value="Adenylat/UMP-CMP_kin"/>
</dbReference>
<feature type="binding site" evidence="5">
    <location>
        <position position="93"/>
    </location>
    <ligand>
        <name>AMP</name>
        <dbReference type="ChEBI" id="CHEBI:456215"/>
    </ligand>
</feature>
<comment type="pathway">
    <text evidence="5">Purine metabolism; AMP biosynthesis via salvage pathway; AMP from ADP: step 1/1.</text>
</comment>
<comment type="catalytic activity">
    <reaction evidence="5 7">
        <text>AMP + ATP = 2 ADP</text>
        <dbReference type="Rhea" id="RHEA:12973"/>
        <dbReference type="ChEBI" id="CHEBI:30616"/>
        <dbReference type="ChEBI" id="CHEBI:456215"/>
        <dbReference type="ChEBI" id="CHEBI:456216"/>
        <dbReference type="EC" id="2.7.4.3"/>
    </reaction>
</comment>
<keyword evidence="1 5" id="KW-0808">Transferase</keyword>
<dbReference type="SUPFAM" id="SSF52540">
    <property type="entry name" value="P-loop containing nucleoside triphosphate hydrolases"/>
    <property type="match status" value="1"/>
</dbReference>
<comment type="caution">
    <text evidence="9">The sequence shown here is derived from an EMBL/GenBank/DDBJ whole genome shotgun (WGS) entry which is preliminary data.</text>
</comment>
<evidence type="ECO:0000313" key="10">
    <source>
        <dbReference type="Proteomes" id="UP000053904"/>
    </source>
</evidence>
<dbReference type="GO" id="GO:0044209">
    <property type="term" value="P:AMP salvage"/>
    <property type="evidence" value="ECO:0007669"/>
    <property type="project" value="UniProtKB-UniRule"/>
</dbReference>
<dbReference type="AlphaFoldDB" id="A0A101HHI9"/>
<evidence type="ECO:0000259" key="8">
    <source>
        <dbReference type="Pfam" id="PF05191"/>
    </source>
</evidence>
<organism evidence="9 10">
    <name type="scientific">candidate division WS6 bacterium 34_10</name>
    <dbReference type="NCBI Taxonomy" id="1641389"/>
    <lineage>
        <taxon>Bacteria</taxon>
        <taxon>Candidatus Dojkabacteria</taxon>
    </lineage>
</organism>
<proteinExistence type="inferred from homology"/>
<feature type="binding site" evidence="5">
    <location>
        <begin position="137"/>
        <end position="138"/>
    </location>
    <ligand>
        <name>ATP</name>
        <dbReference type="ChEBI" id="CHEBI:30616"/>
    </ligand>
</feature>
<feature type="binding site" evidence="5">
    <location>
        <position position="134"/>
    </location>
    <ligand>
        <name>Zn(2+)</name>
        <dbReference type="ChEBI" id="CHEBI:29105"/>
        <note>structural</note>
    </ligand>
</feature>
<dbReference type="HAMAP" id="MF_00235">
    <property type="entry name" value="Adenylate_kinase_Adk"/>
    <property type="match status" value="1"/>
</dbReference>
<evidence type="ECO:0000256" key="1">
    <source>
        <dbReference type="ARBA" id="ARBA00022679"/>
    </source>
</evidence>
<comment type="similarity">
    <text evidence="5 6">Belongs to the adenylate kinase family.</text>
</comment>
<dbReference type="GO" id="GO:0004017">
    <property type="term" value="F:AMP kinase activity"/>
    <property type="evidence" value="ECO:0007669"/>
    <property type="project" value="UniProtKB-UniRule"/>
</dbReference>
<keyword evidence="2 5" id="KW-0545">Nucleotide biosynthesis</keyword>
<dbReference type="GO" id="GO:0008270">
    <property type="term" value="F:zinc ion binding"/>
    <property type="evidence" value="ECO:0007669"/>
    <property type="project" value="UniProtKB-UniRule"/>
</dbReference>
<comment type="subunit">
    <text evidence="5 7">Monomer.</text>
</comment>
<comment type="domain">
    <text evidence="5">Consists of three domains, a large central CORE domain and two small peripheral domains, NMPbind and LID, which undergo movements during catalysis. The LID domain closes over the site of phosphoryl transfer upon ATP binding. Assembling and dissambling the active center during each catalytic cycle provides an effective means to prevent ATP hydrolysis. Some bacteria have evolved a zinc-coordinating structure that stabilizes the LID domain.</text>
</comment>
<feature type="binding site" evidence="5">
    <location>
        <position position="151"/>
    </location>
    <ligand>
        <name>Zn(2+)</name>
        <dbReference type="ChEBI" id="CHEBI:29105"/>
        <note>structural</note>
    </ligand>
</feature>
<feature type="domain" description="Adenylate kinase active site lid" evidence="8">
    <location>
        <begin position="128"/>
        <end position="163"/>
    </location>
</feature>
<keyword evidence="5" id="KW-0862">Zinc</keyword>
<evidence type="ECO:0000256" key="2">
    <source>
        <dbReference type="ARBA" id="ARBA00022727"/>
    </source>
</evidence>
<dbReference type="Gene3D" id="3.40.50.300">
    <property type="entry name" value="P-loop containing nucleotide triphosphate hydrolases"/>
    <property type="match status" value="1"/>
</dbReference>
<feature type="binding site" evidence="5">
    <location>
        <position position="172"/>
    </location>
    <ligand>
        <name>AMP</name>
        <dbReference type="ChEBI" id="CHEBI:456215"/>
    </ligand>
</feature>
<keyword evidence="5" id="KW-0963">Cytoplasm</keyword>
<protein>
    <recommendedName>
        <fullName evidence="5 7">Adenylate kinase</fullName>
        <shortName evidence="5">AK</shortName>
        <ecNumber evidence="5 7">2.7.4.3</ecNumber>
    </recommendedName>
    <alternativeName>
        <fullName evidence="5">ATP-AMP transphosphorylase</fullName>
    </alternativeName>
    <alternativeName>
        <fullName evidence="5">ATP:AMP phosphotransferase</fullName>
    </alternativeName>
    <alternativeName>
        <fullName evidence="5">Adenylate monophosphate kinase</fullName>
    </alternativeName>
</protein>
<dbReference type="EC" id="2.7.4.3" evidence="5 7"/>
<dbReference type="PANTHER" id="PTHR23359">
    <property type="entry name" value="NUCLEOTIDE KINASE"/>
    <property type="match status" value="1"/>
</dbReference>
<evidence type="ECO:0000256" key="4">
    <source>
        <dbReference type="ARBA" id="ARBA00022777"/>
    </source>
</evidence>
<feature type="binding site" evidence="5">
    <location>
        <position position="200"/>
    </location>
    <ligand>
        <name>ATP</name>
        <dbReference type="ChEBI" id="CHEBI:30616"/>
    </ligand>
</feature>
<dbReference type="Pfam" id="PF05191">
    <property type="entry name" value="ADK_lid"/>
    <property type="match status" value="1"/>
</dbReference>
<feature type="binding site" evidence="5">
    <location>
        <position position="128"/>
    </location>
    <ligand>
        <name>ATP</name>
        <dbReference type="ChEBI" id="CHEBI:30616"/>
    </ligand>
</feature>
<dbReference type="GO" id="GO:0005524">
    <property type="term" value="F:ATP binding"/>
    <property type="evidence" value="ECO:0007669"/>
    <property type="project" value="UniProtKB-UniRule"/>
</dbReference>
<dbReference type="EMBL" id="LGGO01000077">
    <property type="protein sequence ID" value="KUK76997.1"/>
    <property type="molecule type" value="Genomic_DNA"/>
</dbReference>
<keyword evidence="5 7" id="KW-0067">ATP-binding</keyword>
<dbReference type="UniPathway" id="UPA00588">
    <property type="reaction ID" value="UER00649"/>
</dbReference>
<feature type="binding site" evidence="5">
    <location>
        <position position="154"/>
    </location>
    <ligand>
        <name>Zn(2+)</name>
        <dbReference type="ChEBI" id="CHEBI:29105"/>
        <note>structural</note>
    </ligand>
</feature>
<dbReference type="InterPro" id="IPR027417">
    <property type="entry name" value="P-loop_NTPase"/>
</dbReference>
<feature type="region of interest" description="NMP" evidence="5">
    <location>
        <begin position="31"/>
        <end position="60"/>
    </location>
</feature>
<accession>A0A101HHI9</accession>
<feature type="region of interest" description="LID" evidence="5">
    <location>
        <begin position="127"/>
        <end position="164"/>
    </location>
</feature>
<feature type="binding site" evidence="5">
    <location>
        <position position="161"/>
    </location>
    <ligand>
        <name>AMP</name>
        <dbReference type="ChEBI" id="CHEBI:456215"/>
    </ligand>
</feature>